<dbReference type="FunFam" id="3.30.70.260:FF:000012">
    <property type="entry name" value="Prephenate dehydratase"/>
    <property type="match status" value="1"/>
</dbReference>
<dbReference type="CDD" id="cd04905">
    <property type="entry name" value="ACT_CM-PDT"/>
    <property type="match status" value="1"/>
</dbReference>
<evidence type="ECO:0000256" key="9">
    <source>
        <dbReference type="RuleBase" id="RU361254"/>
    </source>
</evidence>
<organism evidence="12 13">
    <name type="scientific">Corynebacterium coyleae</name>
    <dbReference type="NCBI Taxonomy" id="53374"/>
    <lineage>
        <taxon>Bacteria</taxon>
        <taxon>Bacillati</taxon>
        <taxon>Actinomycetota</taxon>
        <taxon>Actinomycetes</taxon>
        <taxon>Mycobacteriales</taxon>
        <taxon>Corynebacteriaceae</taxon>
        <taxon>Corynebacterium</taxon>
    </lineage>
</organism>
<evidence type="ECO:0000256" key="6">
    <source>
        <dbReference type="ARBA" id="ARBA00023222"/>
    </source>
</evidence>
<evidence type="ECO:0000256" key="1">
    <source>
        <dbReference type="ARBA" id="ARBA00004741"/>
    </source>
</evidence>
<dbReference type="FunFam" id="3.40.190.10:FF:000064">
    <property type="entry name" value="Prephenate dehydratase"/>
    <property type="match status" value="1"/>
</dbReference>
<dbReference type="Gene3D" id="3.30.70.260">
    <property type="match status" value="1"/>
</dbReference>
<accession>A0AAP7CCD5</accession>
<evidence type="ECO:0000256" key="7">
    <source>
        <dbReference type="ARBA" id="ARBA00023239"/>
    </source>
</evidence>
<dbReference type="Pfam" id="PF00800">
    <property type="entry name" value="PDT"/>
    <property type="match status" value="1"/>
</dbReference>
<dbReference type="PANTHER" id="PTHR21022">
    <property type="entry name" value="PREPHENATE DEHYDRATASE P PROTEIN"/>
    <property type="match status" value="1"/>
</dbReference>
<gene>
    <name evidence="9 12" type="primary">pheA</name>
    <name evidence="12" type="ORF">HC138_06320</name>
</gene>
<dbReference type="Gene3D" id="3.40.190.10">
    <property type="entry name" value="Periplasmic binding protein-like II"/>
    <property type="match status" value="2"/>
</dbReference>
<dbReference type="AlphaFoldDB" id="A0AAP7CCD5"/>
<dbReference type="PROSITE" id="PS51171">
    <property type="entry name" value="PREPHENATE_DEHYDR_3"/>
    <property type="match status" value="1"/>
</dbReference>
<dbReference type="InterPro" id="IPR045865">
    <property type="entry name" value="ACT-like_dom_sf"/>
</dbReference>
<dbReference type="GO" id="GO:0009094">
    <property type="term" value="P:L-phenylalanine biosynthetic process"/>
    <property type="evidence" value="ECO:0007669"/>
    <property type="project" value="UniProtKB-KW"/>
</dbReference>
<dbReference type="EMBL" id="JAAUVV010000010">
    <property type="protein sequence ID" value="NJJ03964.1"/>
    <property type="molecule type" value="Genomic_DNA"/>
</dbReference>
<comment type="caution">
    <text evidence="12">The sequence shown here is derived from an EMBL/GenBank/DDBJ whole genome shotgun (WGS) entry which is preliminary data.</text>
</comment>
<dbReference type="InterPro" id="IPR002912">
    <property type="entry name" value="ACT_dom"/>
</dbReference>
<dbReference type="Pfam" id="PF01842">
    <property type="entry name" value="ACT"/>
    <property type="match status" value="1"/>
</dbReference>
<dbReference type="PANTHER" id="PTHR21022:SF19">
    <property type="entry name" value="PREPHENATE DEHYDRATASE-RELATED"/>
    <property type="match status" value="1"/>
</dbReference>
<dbReference type="InterPro" id="IPR001086">
    <property type="entry name" value="Preph_deHydtase"/>
</dbReference>
<keyword evidence="6 9" id="KW-0584">Phenylalanine biosynthesis</keyword>
<evidence type="ECO:0000256" key="8">
    <source>
        <dbReference type="ARBA" id="ARBA00047848"/>
    </source>
</evidence>
<dbReference type="GO" id="GO:0005737">
    <property type="term" value="C:cytoplasm"/>
    <property type="evidence" value="ECO:0007669"/>
    <property type="project" value="TreeGrafter"/>
</dbReference>
<dbReference type="InterPro" id="IPR018528">
    <property type="entry name" value="Preph_deHydtase_CS"/>
</dbReference>
<feature type="domain" description="ACT" evidence="11">
    <location>
        <begin position="195"/>
        <end position="272"/>
    </location>
</feature>
<evidence type="ECO:0000259" key="10">
    <source>
        <dbReference type="PROSITE" id="PS51171"/>
    </source>
</evidence>
<evidence type="ECO:0000259" key="11">
    <source>
        <dbReference type="PROSITE" id="PS51671"/>
    </source>
</evidence>
<evidence type="ECO:0000256" key="4">
    <source>
        <dbReference type="ARBA" id="ARBA00022605"/>
    </source>
</evidence>
<proteinExistence type="predicted"/>
<dbReference type="Proteomes" id="UP000591626">
    <property type="component" value="Unassembled WGS sequence"/>
</dbReference>
<dbReference type="SUPFAM" id="SSF53850">
    <property type="entry name" value="Periplasmic binding protein-like II"/>
    <property type="match status" value="1"/>
</dbReference>
<comment type="catalytic activity">
    <reaction evidence="8 9">
        <text>prephenate + H(+) = 3-phenylpyruvate + CO2 + H2O</text>
        <dbReference type="Rhea" id="RHEA:21648"/>
        <dbReference type="ChEBI" id="CHEBI:15377"/>
        <dbReference type="ChEBI" id="CHEBI:15378"/>
        <dbReference type="ChEBI" id="CHEBI:16526"/>
        <dbReference type="ChEBI" id="CHEBI:18005"/>
        <dbReference type="ChEBI" id="CHEBI:29934"/>
        <dbReference type="EC" id="4.2.1.51"/>
    </reaction>
</comment>
<dbReference type="PROSITE" id="PS00858">
    <property type="entry name" value="PREPHENATE_DEHYDR_2"/>
    <property type="match status" value="1"/>
</dbReference>
<keyword evidence="5 9" id="KW-0057">Aromatic amino acid biosynthesis</keyword>
<dbReference type="CDD" id="cd13632">
    <property type="entry name" value="PBP2_Aa-PDT_like"/>
    <property type="match status" value="1"/>
</dbReference>
<protein>
    <recommendedName>
        <fullName evidence="3 9">Prephenate dehydratase</fullName>
        <shortName evidence="9">PDT</shortName>
        <ecNumber evidence="2 9">4.2.1.51</ecNumber>
    </recommendedName>
</protein>
<name>A0AAP7CCD5_9CORY</name>
<evidence type="ECO:0000256" key="2">
    <source>
        <dbReference type="ARBA" id="ARBA00013147"/>
    </source>
</evidence>
<dbReference type="NCBIfam" id="NF008865">
    <property type="entry name" value="PRK11898.1"/>
    <property type="match status" value="1"/>
</dbReference>
<evidence type="ECO:0000313" key="13">
    <source>
        <dbReference type="Proteomes" id="UP000591626"/>
    </source>
</evidence>
<evidence type="ECO:0000313" key="12">
    <source>
        <dbReference type="EMBL" id="NJJ03964.1"/>
    </source>
</evidence>
<dbReference type="PROSITE" id="PS51671">
    <property type="entry name" value="ACT"/>
    <property type="match status" value="1"/>
</dbReference>
<dbReference type="RefSeq" id="WP_070422642.1">
    <property type="nucleotide sequence ID" value="NZ_JAAUVV010000010.1"/>
</dbReference>
<dbReference type="GO" id="GO:0004664">
    <property type="term" value="F:prephenate dehydratase activity"/>
    <property type="evidence" value="ECO:0007669"/>
    <property type="project" value="UniProtKB-UniRule"/>
</dbReference>
<evidence type="ECO:0000256" key="5">
    <source>
        <dbReference type="ARBA" id="ARBA00023141"/>
    </source>
</evidence>
<comment type="pathway">
    <text evidence="1 9">Amino-acid biosynthesis; L-phenylalanine biosynthesis; phenylpyruvate from prephenate: step 1/1.</text>
</comment>
<dbReference type="SUPFAM" id="SSF55021">
    <property type="entry name" value="ACT-like"/>
    <property type="match status" value="1"/>
</dbReference>
<feature type="domain" description="Prephenate dehydratase" evidence="10">
    <location>
        <begin position="3"/>
        <end position="181"/>
    </location>
</feature>
<evidence type="ECO:0000256" key="3">
    <source>
        <dbReference type="ARBA" id="ARBA00021872"/>
    </source>
</evidence>
<keyword evidence="7 9" id="KW-0456">Lyase</keyword>
<dbReference type="EC" id="4.2.1.51" evidence="2 9"/>
<sequence length="274" mass="28999">MTRIAYLGPEGTFTEEAARRFDSTGQAEFVPVDSPAAALKAVAEGKTDWAVCAIENSVDGAVTTTADALVDTPGVQIYAETELSIAFAIMTRAGETLESARRLATHPVAYSQVKRWVGEHAPGVEFVPASSNAAAAKMVADGEADVAAAPERAADLFGLDVHARGVADMETARTRFVLVGKQGKVPAATGNDRTAIVFRTPNKPGTLVGALQEFAVRGVDMSRIESRPTRKEPNTYNFFVDLVGHIDDDPIAQAVAAVGEQATQIRMLGSWPKA</sequence>
<reference evidence="12 13" key="1">
    <citation type="submission" date="2020-03" db="EMBL/GenBank/DDBJ databases">
        <title>Draft genome sequences of bacterial isolates from the female urobiome.</title>
        <authorList>
            <person name="Miller-Ensminger T."/>
            <person name="Wolfe A.J."/>
            <person name="Putonti C."/>
        </authorList>
    </citation>
    <scope>NUCLEOTIDE SEQUENCE [LARGE SCALE GENOMIC DNA]</scope>
    <source>
        <strain evidence="12 13">UMB8490</strain>
    </source>
</reference>
<keyword evidence="4 9" id="KW-0028">Amino-acid biosynthesis</keyword>